<evidence type="ECO:0000256" key="1">
    <source>
        <dbReference type="SAM" id="MobiDB-lite"/>
    </source>
</evidence>
<feature type="compositionally biased region" description="Basic and acidic residues" evidence="1">
    <location>
        <begin position="26"/>
        <end position="41"/>
    </location>
</feature>
<sequence>MTDVRNAPVQEAQEAQEEEFPTGLPEELRGLPEGVPRHDPDSQVESAVIRRLVGNWHRRATVKREEPDLDELFELDRPDYPERILPFRDHPTYQALDPEKKSQLLSWAWIAYNRHTIMAEQKVANPAFALVMEGEYPELQDEALNISLAQAMVDEQYHTLMHLNASAVTRRKRGRPMPDHELPISHTAREHQRLRDGADERWQRSLTTLAFATVSEISINAYLDLLADDPDIQPINSSTAKLHNRDEYCHASISAVLAEVVHDRLDEKKQRFFRDMLFEGLEAFVATDYTTWHRIMDLVGVEGGHDMLHDCQAEQSRSRLVRDYTGLHTLIERMGVQDLVEFDWSKSHVAR</sequence>
<gene>
    <name evidence="2" type="ORF">GCM10022244_54270</name>
</gene>
<accession>A0ABP7N9B2</accession>
<dbReference type="Gene3D" id="1.10.620.20">
    <property type="entry name" value="Ribonucleotide Reductase, subunit A"/>
    <property type="match status" value="1"/>
</dbReference>
<dbReference type="InterPro" id="IPR025859">
    <property type="entry name" value="AurF/CmlI"/>
</dbReference>
<protein>
    <recommendedName>
        <fullName evidence="4">N-oxidase</fullName>
    </recommendedName>
</protein>
<reference evidence="3" key="1">
    <citation type="journal article" date="2019" name="Int. J. Syst. Evol. Microbiol.">
        <title>The Global Catalogue of Microorganisms (GCM) 10K type strain sequencing project: providing services to taxonomists for standard genome sequencing and annotation.</title>
        <authorList>
            <consortium name="The Broad Institute Genomics Platform"/>
            <consortium name="The Broad Institute Genome Sequencing Center for Infectious Disease"/>
            <person name="Wu L."/>
            <person name="Ma J."/>
        </authorList>
    </citation>
    <scope>NUCLEOTIDE SEQUENCE [LARGE SCALE GENOMIC DNA]</scope>
    <source>
        <strain evidence="3">JCM 16956</strain>
    </source>
</reference>
<comment type="caution">
    <text evidence="2">The sequence shown here is derived from an EMBL/GenBank/DDBJ whole genome shotgun (WGS) entry which is preliminary data.</text>
</comment>
<dbReference type="RefSeq" id="WP_345287427.1">
    <property type="nucleotide sequence ID" value="NZ_BAABAJ010000028.1"/>
</dbReference>
<organism evidence="2 3">
    <name type="scientific">Streptomyces gulbargensis</name>
    <dbReference type="NCBI Taxonomy" id="364901"/>
    <lineage>
        <taxon>Bacteria</taxon>
        <taxon>Bacillati</taxon>
        <taxon>Actinomycetota</taxon>
        <taxon>Actinomycetes</taxon>
        <taxon>Kitasatosporales</taxon>
        <taxon>Streptomycetaceae</taxon>
        <taxon>Streptomyces</taxon>
    </lineage>
</organism>
<proteinExistence type="predicted"/>
<evidence type="ECO:0000313" key="2">
    <source>
        <dbReference type="EMBL" id="GAA3939150.1"/>
    </source>
</evidence>
<name>A0ABP7N9B2_9ACTN</name>
<evidence type="ECO:0000313" key="3">
    <source>
        <dbReference type="Proteomes" id="UP001501000"/>
    </source>
</evidence>
<keyword evidence="3" id="KW-1185">Reference proteome</keyword>
<feature type="region of interest" description="Disordered" evidence="1">
    <location>
        <begin position="1"/>
        <end position="44"/>
    </location>
</feature>
<evidence type="ECO:0008006" key="4">
    <source>
        <dbReference type="Google" id="ProtNLM"/>
    </source>
</evidence>
<dbReference type="InterPro" id="IPR012348">
    <property type="entry name" value="RNR-like"/>
</dbReference>
<dbReference type="EMBL" id="BAABAJ010000028">
    <property type="protein sequence ID" value="GAA3939150.1"/>
    <property type="molecule type" value="Genomic_DNA"/>
</dbReference>
<dbReference type="Pfam" id="PF11583">
    <property type="entry name" value="AurF"/>
    <property type="match status" value="1"/>
</dbReference>
<dbReference type="Proteomes" id="UP001501000">
    <property type="component" value="Unassembled WGS sequence"/>
</dbReference>